<reference evidence="1" key="1">
    <citation type="submission" date="2023-04" db="EMBL/GenBank/DDBJ databases">
        <title>Phytophthora fragariaefolia NBRC 109709.</title>
        <authorList>
            <person name="Ichikawa N."/>
            <person name="Sato H."/>
            <person name="Tonouchi N."/>
        </authorList>
    </citation>
    <scope>NUCLEOTIDE SEQUENCE</scope>
    <source>
        <strain evidence="1">NBRC 109709</strain>
    </source>
</reference>
<protein>
    <submittedName>
        <fullName evidence="1">Unnamed protein product</fullName>
    </submittedName>
</protein>
<dbReference type="InterPro" id="IPR011989">
    <property type="entry name" value="ARM-like"/>
</dbReference>
<dbReference type="InterPro" id="IPR016024">
    <property type="entry name" value="ARM-type_fold"/>
</dbReference>
<dbReference type="GO" id="GO:0044782">
    <property type="term" value="P:cilium organization"/>
    <property type="evidence" value="ECO:0007669"/>
    <property type="project" value="TreeGrafter"/>
</dbReference>
<accession>A0A9W6UA46</accession>
<dbReference type="Proteomes" id="UP001165121">
    <property type="component" value="Unassembled WGS sequence"/>
</dbReference>
<dbReference type="InterPro" id="IPR038905">
    <property type="entry name" value="ARMC2"/>
</dbReference>
<name>A0A9W6UA46_9STRA</name>
<dbReference type="PANTHER" id="PTHR21356">
    <property type="entry name" value="ARMADILLO REPEAT CONTAINING 2"/>
    <property type="match status" value="1"/>
</dbReference>
<sequence>MVNGFVGLSSFLQADSKQCSVTALESTAAAKLRWQLFDSLSSVLLESWATNAYCVLELAPCLFELYKSVRDSTDDPDKASTLITKLGKTLFVLSKDSANDNTFSNVHYVEAILHAIADTSDEASGHNDDKHSAYDHDTIILYSHLQRIPLKTLIYAAGTLKNISNAEDKMIRLLVTNRAIAILSETMLWRAEVNTQSKEVAQFLIQITGILRNLSVSKNNHKQFLEAYIPMRLCSMIPPFIAHQELMVNISRILSKLTLHELPRAQINQHPENLENLVALIDYRYTSWLSLVNQQHSDMRFQDLLFIRVFFVLGNLCAGNDQNRCLVSSKFSGIDILLEVLQFYAARYADARNAAKIDASEEKYERKSEGEQSMEVLIKLVRLIANLAINADVGTLLCGNEGLSPLLGILDVSKRVEDEELMLNAVSCITNISYYSKPLCISSKHQHTSAQSSGYCFIECNRMAITKLLATILLDKNEEAVVEATRALGNLSRFKDVLVLMDDLKVLECLVVLLDHNNREVVYTVCGVLMNAALDPSTRESLLFVRPAVSDDSVDVRNLLANIIECAAADDLEMTLIASKALYNLLLFKDRATSGDNYLGSNCTVDARALRCTVEKVIQTICSQDDGDDNLDATAAWSSEQELSSVLPQLLRSLDALT</sequence>
<evidence type="ECO:0000313" key="2">
    <source>
        <dbReference type="Proteomes" id="UP001165121"/>
    </source>
</evidence>
<dbReference type="OrthoDB" id="247006at2759"/>
<dbReference type="AlphaFoldDB" id="A0A9W6UA46"/>
<organism evidence="1 2">
    <name type="scientific">Phytophthora fragariaefolia</name>
    <dbReference type="NCBI Taxonomy" id="1490495"/>
    <lineage>
        <taxon>Eukaryota</taxon>
        <taxon>Sar</taxon>
        <taxon>Stramenopiles</taxon>
        <taxon>Oomycota</taxon>
        <taxon>Peronosporomycetes</taxon>
        <taxon>Peronosporales</taxon>
        <taxon>Peronosporaceae</taxon>
        <taxon>Phytophthora</taxon>
    </lineage>
</organism>
<gene>
    <name evidence="1" type="ORF">Pfra01_000631800</name>
</gene>
<keyword evidence="2" id="KW-1185">Reference proteome</keyword>
<dbReference type="PANTHER" id="PTHR21356:SF1">
    <property type="entry name" value="ARMADILLO REPEAT-CONTAINING PROTEIN 2"/>
    <property type="match status" value="1"/>
</dbReference>
<dbReference type="Gene3D" id="1.25.10.10">
    <property type="entry name" value="Leucine-rich Repeat Variant"/>
    <property type="match status" value="3"/>
</dbReference>
<dbReference type="SUPFAM" id="SSF48371">
    <property type="entry name" value="ARM repeat"/>
    <property type="match status" value="2"/>
</dbReference>
<proteinExistence type="predicted"/>
<evidence type="ECO:0000313" key="1">
    <source>
        <dbReference type="EMBL" id="GMF29498.1"/>
    </source>
</evidence>
<dbReference type="EMBL" id="BSXT01000538">
    <property type="protein sequence ID" value="GMF29498.1"/>
    <property type="molecule type" value="Genomic_DNA"/>
</dbReference>
<comment type="caution">
    <text evidence="1">The sequence shown here is derived from an EMBL/GenBank/DDBJ whole genome shotgun (WGS) entry which is preliminary data.</text>
</comment>